<dbReference type="AlphaFoldDB" id="A0AAW5E4Q4"/>
<evidence type="ECO:0000313" key="2">
    <source>
        <dbReference type="EMBL" id="MCH1627915.1"/>
    </source>
</evidence>
<reference evidence="2" key="1">
    <citation type="submission" date="2022-02" db="EMBL/GenBank/DDBJ databases">
        <title>Fredinandcohnia quinoae sp. nov. isolated from Chenopodium quinoa seeds.</title>
        <authorList>
            <person name="Saati-Santamaria Z."/>
            <person name="Flores-Felix J.D."/>
            <person name="Igual J.M."/>
            <person name="Velazquez E."/>
            <person name="Garcia-Fraile P."/>
            <person name="Martinez-Molina E."/>
        </authorList>
    </citation>
    <scope>NUCLEOTIDE SEQUENCE</scope>
    <source>
        <strain evidence="2">SECRCQ15</strain>
    </source>
</reference>
<protein>
    <recommendedName>
        <fullName evidence="4">DUF3098 domain-containing protein</fullName>
    </recommendedName>
</protein>
<dbReference type="EMBL" id="JAKTTI010000063">
    <property type="protein sequence ID" value="MCH1627915.1"/>
    <property type="molecule type" value="Genomic_DNA"/>
</dbReference>
<keyword evidence="1" id="KW-1133">Transmembrane helix</keyword>
<feature type="transmembrane region" description="Helical" evidence="1">
    <location>
        <begin position="5"/>
        <end position="26"/>
    </location>
</feature>
<gene>
    <name evidence="2" type="ORF">MJG50_21505</name>
</gene>
<organism evidence="2 3">
    <name type="scientific">Fredinandcohnia quinoae</name>
    <dbReference type="NCBI Taxonomy" id="2918902"/>
    <lineage>
        <taxon>Bacteria</taxon>
        <taxon>Bacillati</taxon>
        <taxon>Bacillota</taxon>
        <taxon>Bacilli</taxon>
        <taxon>Bacillales</taxon>
        <taxon>Bacillaceae</taxon>
        <taxon>Fredinandcohnia</taxon>
    </lineage>
</organism>
<comment type="caution">
    <text evidence="2">The sequence shown here is derived from an EMBL/GenBank/DDBJ whole genome shotgun (WGS) entry which is preliminary data.</text>
</comment>
<keyword evidence="3" id="KW-1185">Reference proteome</keyword>
<name>A0AAW5E4Q4_9BACI</name>
<evidence type="ECO:0008006" key="4">
    <source>
        <dbReference type="Google" id="ProtNLM"/>
    </source>
</evidence>
<dbReference type="RefSeq" id="WP_240257833.1">
    <property type="nucleotide sequence ID" value="NZ_JAKTTI010000063.1"/>
</dbReference>
<accession>A0AAW5E4Q4</accession>
<keyword evidence="1" id="KW-0472">Membrane</keyword>
<feature type="transmembrane region" description="Helical" evidence="1">
    <location>
        <begin position="32"/>
        <end position="49"/>
    </location>
</feature>
<evidence type="ECO:0000313" key="3">
    <source>
        <dbReference type="Proteomes" id="UP001431131"/>
    </source>
</evidence>
<sequence length="65" mass="7322">MNRIIIGIFIAIIGFTILITGFTISTDLMENRYYRITGGILVMAGIYLAPSFKRKKVEAPNQKID</sequence>
<keyword evidence="1" id="KW-0812">Transmembrane</keyword>
<proteinExistence type="predicted"/>
<dbReference type="Proteomes" id="UP001431131">
    <property type="component" value="Unassembled WGS sequence"/>
</dbReference>
<evidence type="ECO:0000256" key="1">
    <source>
        <dbReference type="SAM" id="Phobius"/>
    </source>
</evidence>